<keyword evidence="4" id="KW-0256">Endoplasmic reticulum</keyword>
<keyword evidence="12" id="KW-1185">Reference proteome</keyword>
<keyword evidence="3 9" id="KW-0812">Transmembrane</keyword>
<reference evidence="11" key="1">
    <citation type="submission" date="2021-02" db="EMBL/GenBank/DDBJ databases">
        <authorList>
            <person name="Dougan E. K."/>
            <person name="Rhodes N."/>
            <person name="Thang M."/>
            <person name="Chan C."/>
        </authorList>
    </citation>
    <scope>NUCLEOTIDE SEQUENCE</scope>
</reference>
<keyword evidence="6 9" id="KW-1133">Transmembrane helix</keyword>
<evidence type="ECO:0000256" key="9">
    <source>
        <dbReference type="SAM" id="Phobius"/>
    </source>
</evidence>
<dbReference type="EMBL" id="CAJNNV010013829">
    <property type="protein sequence ID" value="CAE8602088.1"/>
    <property type="molecule type" value="Genomic_DNA"/>
</dbReference>
<dbReference type="InterPro" id="IPR001623">
    <property type="entry name" value="DnaJ_domain"/>
</dbReference>
<organism evidence="11 12">
    <name type="scientific">Polarella glacialis</name>
    <name type="common">Dinoflagellate</name>
    <dbReference type="NCBI Taxonomy" id="89957"/>
    <lineage>
        <taxon>Eukaryota</taxon>
        <taxon>Sar</taxon>
        <taxon>Alveolata</taxon>
        <taxon>Dinophyceae</taxon>
        <taxon>Suessiales</taxon>
        <taxon>Suessiaceae</taxon>
        <taxon>Polarella</taxon>
    </lineage>
</organism>
<dbReference type="SUPFAM" id="SSF158702">
    <property type="entry name" value="Sec63 N-terminal domain-like"/>
    <property type="match status" value="1"/>
</dbReference>
<dbReference type="PANTHER" id="PTHR24075">
    <property type="entry name" value="SEC63 DOMAIN-CONTAINING"/>
    <property type="match status" value="1"/>
</dbReference>
<feature type="transmembrane region" description="Helical" evidence="9">
    <location>
        <begin position="228"/>
        <end position="248"/>
    </location>
</feature>
<keyword evidence="2" id="KW-0813">Transport</keyword>
<evidence type="ECO:0000313" key="11">
    <source>
        <dbReference type="EMBL" id="CAE8602088.1"/>
    </source>
</evidence>
<dbReference type="GO" id="GO:0003723">
    <property type="term" value="F:RNA binding"/>
    <property type="evidence" value="ECO:0007669"/>
    <property type="project" value="TreeGrafter"/>
</dbReference>
<dbReference type="PANTHER" id="PTHR24075:SF0">
    <property type="entry name" value="TRANSLOCATION PROTEIN SEC63 HOMOLOG"/>
    <property type="match status" value="1"/>
</dbReference>
<dbReference type="InterPro" id="IPR036869">
    <property type="entry name" value="J_dom_sf"/>
</dbReference>
<evidence type="ECO:0000256" key="6">
    <source>
        <dbReference type="ARBA" id="ARBA00022989"/>
    </source>
</evidence>
<dbReference type="InterPro" id="IPR014756">
    <property type="entry name" value="Ig_E-set"/>
</dbReference>
<evidence type="ECO:0000256" key="2">
    <source>
        <dbReference type="ARBA" id="ARBA00022448"/>
    </source>
</evidence>
<dbReference type="Pfam" id="PF02889">
    <property type="entry name" value="Sec63"/>
    <property type="match status" value="1"/>
</dbReference>
<feature type="transmembrane region" description="Helical" evidence="9">
    <location>
        <begin position="84"/>
        <end position="105"/>
    </location>
</feature>
<evidence type="ECO:0000259" key="10">
    <source>
        <dbReference type="PROSITE" id="PS50076"/>
    </source>
</evidence>
<evidence type="ECO:0000313" key="12">
    <source>
        <dbReference type="Proteomes" id="UP000654075"/>
    </source>
</evidence>
<proteinExistence type="predicted"/>
<evidence type="ECO:0000256" key="4">
    <source>
        <dbReference type="ARBA" id="ARBA00022824"/>
    </source>
</evidence>
<name>A0A813EUX4_POLGL</name>
<gene>
    <name evidence="11" type="ORF">PGLA1383_LOCUS20343</name>
</gene>
<dbReference type="Proteomes" id="UP000654075">
    <property type="component" value="Unassembled WGS sequence"/>
</dbReference>
<comment type="subcellular location">
    <subcellularLocation>
        <location evidence="1">Endoplasmic reticulum membrane</location>
        <topology evidence="1">Multi-pass membrane protein</topology>
    </subcellularLocation>
</comment>
<keyword evidence="7 9" id="KW-0472">Membrane</keyword>
<keyword evidence="5" id="KW-0653">Protein transport</keyword>
<dbReference type="SUPFAM" id="SSF46565">
    <property type="entry name" value="Chaperone J-domain"/>
    <property type="match status" value="1"/>
</dbReference>
<accession>A0A813EUX4</accession>
<dbReference type="InterPro" id="IPR035892">
    <property type="entry name" value="C2_domain_sf"/>
</dbReference>
<sequence>MASRSWEDDESLPLLFLVRVLGCLLVPWTGALAWWLKYPGRREIDRRFPEVSKDGHRVRHCHTAAMASKRASEERQLKSWRHSMTLGFVVRTSLLLLLWAWFAALTRQWLQARAQNLLYEGFDPYKVLGVTASTGEVALNKAFRKEALKYHPDKNSDPGAAEKFLLSKKALDSLTDPESMSNFKTFGNPDGPQYVQLYAINSFIKDKDASRADGNLRYKKVMFRAADLQLYLGAIMLCLLIILFMPLIPSGDARESSFRKQLSAEAEEKLAQGLKSALSVVSVRDLLLLIEEDSYSNWFCSKRSTVQALDFLAKELLQGNGCSVAGRAAALFFAHVHRQHGFLEGSGHFAQPLVAELEERVQRWRSIAGAMVDIAADGAPTKAVVAAIDLQRCLVQALDPEAVSTGALQELLQIPHFSKAEVATWQQGRQKSPGPGLAAFLDLQTANRKAQVLGLGSFSDQAIADIEEFAAVAPRIEICSATVSADDGGDICEGSWAVLRFALKRKNLSKGEAAGTVHAPFFPCVLTEDAWWAVLEMPGDERPVVCKRLANSGREIAEEVKFEVPSTGKLKCKLSVLSESYFGLDADCQVSFTARG</sequence>
<dbReference type="OMA" id="IAISETM"/>
<evidence type="ECO:0000256" key="5">
    <source>
        <dbReference type="ARBA" id="ARBA00022927"/>
    </source>
</evidence>
<dbReference type="SUPFAM" id="SSF81296">
    <property type="entry name" value="E set domains"/>
    <property type="match status" value="1"/>
</dbReference>
<dbReference type="PRINTS" id="PR00625">
    <property type="entry name" value="JDOMAIN"/>
</dbReference>
<dbReference type="Gene3D" id="2.60.40.150">
    <property type="entry name" value="C2 domain"/>
    <property type="match status" value="1"/>
</dbReference>
<evidence type="ECO:0000256" key="1">
    <source>
        <dbReference type="ARBA" id="ARBA00004477"/>
    </source>
</evidence>
<dbReference type="GO" id="GO:0008320">
    <property type="term" value="F:protein transmembrane transporter activity"/>
    <property type="evidence" value="ECO:0007669"/>
    <property type="project" value="TreeGrafter"/>
</dbReference>
<dbReference type="PROSITE" id="PS50076">
    <property type="entry name" value="DNAJ_2"/>
    <property type="match status" value="1"/>
</dbReference>
<dbReference type="GO" id="GO:0006614">
    <property type="term" value="P:SRP-dependent cotranslational protein targeting to membrane"/>
    <property type="evidence" value="ECO:0007669"/>
    <property type="project" value="TreeGrafter"/>
</dbReference>
<evidence type="ECO:0000256" key="8">
    <source>
        <dbReference type="ARBA" id="ARBA00023186"/>
    </source>
</evidence>
<dbReference type="Pfam" id="PF00226">
    <property type="entry name" value="DnaJ"/>
    <property type="match status" value="1"/>
</dbReference>
<keyword evidence="8" id="KW-0143">Chaperone</keyword>
<evidence type="ECO:0000256" key="3">
    <source>
        <dbReference type="ARBA" id="ARBA00022692"/>
    </source>
</evidence>
<dbReference type="SMART" id="SM00973">
    <property type="entry name" value="Sec63"/>
    <property type="match status" value="1"/>
</dbReference>
<dbReference type="CDD" id="cd06257">
    <property type="entry name" value="DnaJ"/>
    <property type="match status" value="1"/>
</dbReference>
<feature type="domain" description="J" evidence="10">
    <location>
        <begin position="123"/>
        <end position="187"/>
    </location>
</feature>
<evidence type="ECO:0000256" key="7">
    <source>
        <dbReference type="ARBA" id="ARBA00023136"/>
    </source>
</evidence>
<dbReference type="GO" id="GO:0031207">
    <property type="term" value="C:Sec62/Sec63 complex"/>
    <property type="evidence" value="ECO:0007669"/>
    <property type="project" value="TreeGrafter"/>
</dbReference>
<dbReference type="Gene3D" id="1.10.287.110">
    <property type="entry name" value="DnaJ domain"/>
    <property type="match status" value="1"/>
</dbReference>
<comment type="caution">
    <text evidence="11">The sequence shown here is derived from an EMBL/GenBank/DDBJ whole genome shotgun (WGS) entry which is preliminary data.</text>
</comment>
<feature type="transmembrane region" description="Helical" evidence="9">
    <location>
        <begin position="12"/>
        <end position="36"/>
    </location>
</feature>
<protein>
    <recommendedName>
        <fullName evidence="10">J domain-containing protein</fullName>
    </recommendedName>
</protein>
<dbReference type="GO" id="GO:0006620">
    <property type="term" value="P:post-translational protein targeting to endoplasmic reticulum membrane"/>
    <property type="evidence" value="ECO:0007669"/>
    <property type="project" value="TreeGrafter"/>
</dbReference>
<dbReference type="InterPro" id="IPR004179">
    <property type="entry name" value="Sec63-dom"/>
</dbReference>
<dbReference type="OrthoDB" id="1734229at2759"/>
<dbReference type="AlphaFoldDB" id="A0A813EUX4"/>
<dbReference type="SMART" id="SM00271">
    <property type="entry name" value="DnaJ"/>
    <property type="match status" value="1"/>
</dbReference>